<dbReference type="Proteomes" id="UP000887575">
    <property type="component" value="Unassembled WGS sequence"/>
</dbReference>
<organism evidence="2 3">
    <name type="scientific">Mesorhabditis belari</name>
    <dbReference type="NCBI Taxonomy" id="2138241"/>
    <lineage>
        <taxon>Eukaryota</taxon>
        <taxon>Metazoa</taxon>
        <taxon>Ecdysozoa</taxon>
        <taxon>Nematoda</taxon>
        <taxon>Chromadorea</taxon>
        <taxon>Rhabditida</taxon>
        <taxon>Rhabditina</taxon>
        <taxon>Rhabditomorpha</taxon>
        <taxon>Rhabditoidea</taxon>
        <taxon>Rhabditidae</taxon>
        <taxon>Mesorhabditinae</taxon>
        <taxon>Mesorhabditis</taxon>
    </lineage>
</organism>
<feature type="chain" id="PRO_5042081519" evidence="1">
    <location>
        <begin position="21"/>
        <end position="108"/>
    </location>
</feature>
<protein>
    <submittedName>
        <fullName evidence="3">Uncharacterized protein</fullName>
    </submittedName>
</protein>
<sequence length="108" mass="12279">MKTAIFFLELTVLCLSTTFAANESDSREIQVIPGHTLEGKHSTANCRHDLQISQIWNWILGSAAGLFLLTNVVTLTVFNRVALGGCWHRLVDRIRHRNDDPERENMMD</sequence>
<keyword evidence="2" id="KW-1185">Reference proteome</keyword>
<feature type="signal peptide" evidence="1">
    <location>
        <begin position="1"/>
        <end position="20"/>
    </location>
</feature>
<evidence type="ECO:0000313" key="2">
    <source>
        <dbReference type="Proteomes" id="UP000887575"/>
    </source>
</evidence>
<evidence type="ECO:0000313" key="3">
    <source>
        <dbReference type="WBParaSite" id="MBELARI_LOCUS13734"/>
    </source>
</evidence>
<keyword evidence="1" id="KW-0732">Signal</keyword>
<evidence type="ECO:0000256" key="1">
    <source>
        <dbReference type="SAM" id="SignalP"/>
    </source>
</evidence>
<proteinExistence type="predicted"/>
<dbReference type="WBParaSite" id="MBELARI_LOCUS13734">
    <property type="protein sequence ID" value="MBELARI_LOCUS13734"/>
    <property type="gene ID" value="MBELARI_LOCUS13734"/>
</dbReference>
<name>A0AAF3EI81_9BILA</name>
<dbReference type="AlphaFoldDB" id="A0AAF3EI81"/>
<accession>A0AAF3EI81</accession>
<reference evidence="3" key="1">
    <citation type="submission" date="2024-02" db="UniProtKB">
        <authorList>
            <consortium name="WormBaseParasite"/>
        </authorList>
    </citation>
    <scope>IDENTIFICATION</scope>
</reference>